<evidence type="ECO:0000313" key="2">
    <source>
        <dbReference type="Proteomes" id="UP000253506"/>
    </source>
</evidence>
<dbReference type="Proteomes" id="UP000253506">
    <property type="component" value="Unassembled WGS sequence"/>
</dbReference>
<dbReference type="EMBL" id="QPJQ01000041">
    <property type="protein sequence ID" value="RCW94967.1"/>
    <property type="molecule type" value="Genomic_DNA"/>
</dbReference>
<gene>
    <name evidence="1" type="ORF">DFP77_14130</name>
</gene>
<comment type="caution">
    <text evidence="1">The sequence shown here is derived from an EMBL/GenBank/DDBJ whole genome shotgun (WGS) entry which is preliminary data.</text>
</comment>
<proteinExistence type="predicted"/>
<protein>
    <submittedName>
        <fullName evidence="1">Uncharacterized protein</fullName>
    </submittedName>
</protein>
<name>A0A368ZL08_9GAMM</name>
<evidence type="ECO:0000313" key="1">
    <source>
        <dbReference type="EMBL" id="RCW94967.1"/>
    </source>
</evidence>
<sequence length="30" mass="3486">MFPRRAVVFMDFISEIFSEIPILNENGLSL</sequence>
<reference evidence="1 2" key="1">
    <citation type="submission" date="2018-07" db="EMBL/GenBank/DDBJ databases">
        <title>Genomic Encyclopedia of Type Strains, Phase III (KMG-III): the genomes of soil and plant-associated and newly described type strains.</title>
        <authorList>
            <person name="Whitman W."/>
        </authorList>
    </citation>
    <scope>NUCLEOTIDE SEQUENCE [LARGE SCALE GENOMIC DNA]</scope>
    <source>
        <strain evidence="1 2">CECT 7731</strain>
    </source>
</reference>
<organism evidence="1 2">
    <name type="scientific">Marinomonas foliarum</name>
    <dbReference type="NCBI Taxonomy" id="491950"/>
    <lineage>
        <taxon>Bacteria</taxon>
        <taxon>Pseudomonadati</taxon>
        <taxon>Pseudomonadota</taxon>
        <taxon>Gammaproteobacteria</taxon>
        <taxon>Oceanospirillales</taxon>
        <taxon>Oceanospirillaceae</taxon>
        <taxon>Marinomonas</taxon>
    </lineage>
</organism>
<accession>A0A368ZL08</accession>
<dbReference type="AlphaFoldDB" id="A0A368ZL08"/>